<keyword evidence="2 8" id="KW-0808">Transferase</keyword>
<dbReference type="HAMAP" id="MF_01445">
    <property type="entry name" value="TsaD"/>
    <property type="match status" value="1"/>
</dbReference>
<dbReference type="NCBIfam" id="TIGR03723">
    <property type="entry name" value="T6A_TsaD_YgjD"/>
    <property type="match status" value="1"/>
</dbReference>
<gene>
    <name evidence="8" type="primary">tsaD</name>
    <name evidence="10" type="ORF">PPSIR1_32814</name>
</gene>
<feature type="binding site" evidence="8">
    <location>
        <position position="320"/>
    </location>
    <ligand>
        <name>Fe cation</name>
        <dbReference type="ChEBI" id="CHEBI:24875"/>
    </ligand>
</feature>
<dbReference type="SUPFAM" id="SSF53067">
    <property type="entry name" value="Actin-like ATPase domain"/>
    <property type="match status" value="2"/>
</dbReference>
<dbReference type="InterPro" id="IPR043129">
    <property type="entry name" value="ATPase_NBD"/>
</dbReference>
<feature type="binding site" evidence="8">
    <location>
        <begin position="151"/>
        <end position="155"/>
    </location>
    <ligand>
        <name>substrate</name>
    </ligand>
</feature>
<evidence type="ECO:0000313" key="10">
    <source>
        <dbReference type="EMBL" id="EDM75998.1"/>
    </source>
</evidence>
<feature type="binding site" evidence="8">
    <location>
        <position position="121"/>
    </location>
    <ligand>
        <name>Fe cation</name>
        <dbReference type="ChEBI" id="CHEBI:24875"/>
    </ligand>
</feature>
<evidence type="ECO:0000256" key="1">
    <source>
        <dbReference type="ARBA" id="ARBA00022490"/>
    </source>
</evidence>
<organism evidence="10 11">
    <name type="scientific">Plesiocystis pacifica SIR-1</name>
    <dbReference type="NCBI Taxonomy" id="391625"/>
    <lineage>
        <taxon>Bacteria</taxon>
        <taxon>Pseudomonadati</taxon>
        <taxon>Myxococcota</taxon>
        <taxon>Polyangia</taxon>
        <taxon>Nannocystales</taxon>
        <taxon>Nannocystaceae</taxon>
        <taxon>Plesiocystis</taxon>
    </lineage>
</organism>
<feature type="binding site" evidence="8">
    <location>
        <position position="201"/>
    </location>
    <ligand>
        <name>substrate</name>
    </ligand>
</feature>
<dbReference type="InterPro" id="IPR017861">
    <property type="entry name" value="KAE1/TsaD"/>
</dbReference>
<name>A6GDM3_9BACT</name>
<dbReference type="AlphaFoldDB" id="A6GDM3"/>
<dbReference type="EMBL" id="ABCS01000075">
    <property type="protein sequence ID" value="EDM75998.1"/>
    <property type="molecule type" value="Genomic_DNA"/>
</dbReference>
<evidence type="ECO:0000256" key="3">
    <source>
        <dbReference type="ARBA" id="ARBA00022694"/>
    </source>
</evidence>
<feature type="binding site" evidence="8">
    <location>
        <position position="184"/>
    </location>
    <ligand>
        <name>substrate</name>
    </ligand>
</feature>
<dbReference type="NCBIfam" id="TIGR00329">
    <property type="entry name" value="gcp_kae1"/>
    <property type="match status" value="1"/>
</dbReference>
<keyword evidence="4 8" id="KW-0479">Metal-binding</keyword>
<dbReference type="Proteomes" id="UP000005801">
    <property type="component" value="Unassembled WGS sequence"/>
</dbReference>
<dbReference type="PANTHER" id="PTHR11735:SF6">
    <property type="entry name" value="TRNA N6-ADENOSINE THREONYLCARBAMOYLTRANSFERASE, MITOCHONDRIAL"/>
    <property type="match status" value="1"/>
</dbReference>
<dbReference type="PRINTS" id="PR00789">
    <property type="entry name" value="OSIALOPTASE"/>
</dbReference>
<dbReference type="eggNOG" id="COG0533">
    <property type="taxonomic scope" value="Bacteria"/>
</dbReference>
<protein>
    <recommendedName>
        <fullName evidence="8">tRNA N6-adenosine threonylcarbamoyltransferase</fullName>
        <ecNumber evidence="8">2.3.1.234</ecNumber>
    </recommendedName>
    <alternativeName>
        <fullName evidence="8">N6-L-threonylcarbamoyladenine synthase</fullName>
        <shortName evidence="8">t(6)A synthase</shortName>
    </alternativeName>
    <alternativeName>
        <fullName evidence="8">t(6)A37 threonylcarbamoyladenosine biosynthesis protein TsaD</fullName>
    </alternativeName>
    <alternativeName>
        <fullName evidence="8">tRNA threonylcarbamoyladenosine biosynthesis protein TsaD</fullName>
    </alternativeName>
</protein>
<evidence type="ECO:0000259" key="9">
    <source>
        <dbReference type="Pfam" id="PF00814"/>
    </source>
</evidence>
<comment type="catalytic activity">
    <reaction evidence="7 8">
        <text>L-threonylcarbamoyladenylate + adenosine(37) in tRNA = N(6)-L-threonylcarbamoyladenosine(37) in tRNA + AMP + H(+)</text>
        <dbReference type="Rhea" id="RHEA:37059"/>
        <dbReference type="Rhea" id="RHEA-COMP:10162"/>
        <dbReference type="Rhea" id="RHEA-COMP:10163"/>
        <dbReference type="ChEBI" id="CHEBI:15378"/>
        <dbReference type="ChEBI" id="CHEBI:73682"/>
        <dbReference type="ChEBI" id="CHEBI:74411"/>
        <dbReference type="ChEBI" id="CHEBI:74418"/>
        <dbReference type="ChEBI" id="CHEBI:456215"/>
        <dbReference type="EC" id="2.3.1.234"/>
    </reaction>
</comment>
<dbReference type="RefSeq" id="WP_006974813.1">
    <property type="nucleotide sequence ID" value="NZ_ABCS01000075.1"/>
</dbReference>
<feature type="binding site" evidence="8">
    <location>
        <position position="292"/>
    </location>
    <ligand>
        <name>substrate</name>
    </ligand>
</feature>
<dbReference type="GO" id="GO:0006508">
    <property type="term" value="P:proteolysis"/>
    <property type="evidence" value="ECO:0007669"/>
    <property type="project" value="UniProtKB-KW"/>
</dbReference>
<dbReference type="CDD" id="cd24133">
    <property type="entry name" value="ASKHA_NBD_TsaD_bac"/>
    <property type="match status" value="1"/>
</dbReference>
<evidence type="ECO:0000256" key="4">
    <source>
        <dbReference type="ARBA" id="ARBA00022723"/>
    </source>
</evidence>
<dbReference type="InterPro" id="IPR000905">
    <property type="entry name" value="Gcp-like_dom"/>
</dbReference>
<dbReference type="STRING" id="391625.PPSIR1_32814"/>
<keyword evidence="10" id="KW-0378">Hydrolase</keyword>
<dbReference type="GO" id="GO:0002949">
    <property type="term" value="P:tRNA threonylcarbamoyladenosine modification"/>
    <property type="evidence" value="ECO:0007669"/>
    <property type="project" value="UniProtKB-UniRule"/>
</dbReference>
<keyword evidence="10" id="KW-0645">Protease</keyword>
<comment type="function">
    <text evidence="8">Required for the formation of a threonylcarbamoyl group on adenosine at position 37 (t(6)A37) in tRNAs that read codons beginning with adenine. Is involved in the transfer of the threonylcarbamoyl moiety of threonylcarbamoyl-AMP (TC-AMP) to the N6 group of A37, together with TsaE and TsaB. TsaD likely plays a direct catalytic role in this reaction.</text>
</comment>
<keyword evidence="3 8" id="KW-0819">tRNA processing</keyword>
<evidence type="ECO:0000256" key="6">
    <source>
        <dbReference type="ARBA" id="ARBA00023315"/>
    </source>
</evidence>
<evidence type="ECO:0000256" key="5">
    <source>
        <dbReference type="ARBA" id="ARBA00023004"/>
    </source>
</evidence>
<feature type="binding site" evidence="8">
    <location>
        <position position="125"/>
    </location>
    <ligand>
        <name>Fe cation</name>
        <dbReference type="ChEBI" id="CHEBI:24875"/>
    </ligand>
</feature>
<dbReference type="GO" id="GO:0061711">
    <property type="term" value="F:tRNA N(6)-L-threonylcarbamoyladenine synthase activity"/>
    <property type="evidence" value="ECO:0007669"/>
    <property type="project" value="UniProtKB-EC"/>
</dbReference>
<dbReference type="InterPro" id="IPR022450">
    <property type="entry name" value="TsaD"/>
</dbReference>
<keyword evidence="11" id="KW-1185">Reference proteome</keyword>
<evidence type="ECO:0000256" key="7">
    <source>
        <dbReference type="ARBA" id="ARBA00048117"/>
    </source>
</evidence>
<dbReference type="Gene3D" id="3.30.420.40">
    <property type="match status" value="2"/>
</dbReference>
<feature type="binding site" evidence="8">
    <location>
        <position position="197"/>
    </location>
    <ligand>
        <name>substrate</name>
    </ligand>
</feature>
<sequence length="366" mass="37727">MTATDRPMRVLALESSCDETACAIVEGCTVLSSVVASQVEVHARFGGVVPELASRHHLDALAPVLRGAVEQAGLRFDELGESLDALAVTDCPGLVGALLVGVQAARGLALATGLPLHGVHHMEGHLFSTLLRRADQGGAEAHELPEHLAVLVSGGHTELVLVRGLGDYTLLGATRDDAAGEAFDKVAKLLGLRYPGGPIIDRLAAEGDPEAVAFPRAMMNKKGNLEFSFAGLKTAVATHIERVGQPDSRQALADVCASFQAAVVDVLVAKACAARRLHDCARIHVVGGVAANRGLRAAFEAAAAREGFTFATAPLAYCGDNAAMIAAAGAARHRRGWLRAVELSSSTSLDDPILAAAAGVGTGATP</sequence>
<comment type="caution">
    <text evidence="10">The sequence shown here is derived from an EMBL/GenBank/DDBJ whole genome shotgun (WGS) entry which is preliminary data.</text>
</comment>
<dbReference type="GO" id="GO:0005737">
    <property type="term" value="C:cytoplasm"/>
    <property type="evidence" value="ECO:0007669"/>
    <property type="project" value="UniProtKB-SubCell"/>
</dbReference>
<proteinExistence type="inferred from homology"/>
<comment type="cofactor">
    <cofactor evidence="8">
        <name>Fe(2+)</name>
        <dbReference type="ChEBI" id="CHEBI:29033"/>
    </cofactor>
    <text evidence="8">Binds 1 Fe(2+) ion per subunit.</text>
</comment>
<dbReference type="GO" id="GO:0008233">
    <property type="term" value="F:peptidase activity"/>
    <property type="evidence" value="ECO:0007669"/>
    <property type="project" value="UniProtKB-KW"/>
</dbReference>
<dbReference type="GO" id="GO:0005506">
    <property type="term" value="F:iron ion binding"/>
    <property type="evidence" value="ECO:0007669"/>
    <property type="project" value="UniProtKB-UniRule"/>
</dbReference>
<comment type="subcellular location">
    <subcellularLocation>
        <location evidence="8">Cytoplasm</location>
    </subcellularLocation>
</comment>
<dbReference type="FunFam" id="3.30.420.40:FF:000012">
    <property type="entry name" value="tRNA N6-adenosine threonylcarbamoyltransferase"/>
    <property type="match status" value="1"/>
</dbReference>
<evidence type="ECO:0000313" key="11">
    <source>
        <dbReference type="Proteomes" id="UP000005801"/>
    </source>
</evidence>
<feature type="domain" description="Gcp-like" evidence="9">
    <location>
        <begin position="29"/>
        <end position="326"/>
    </location>
</feature>
<evidence type="ECO:0000256" key="2">
    <source>
        <dbReference type="ARBA" id="ARBA00022679"/>
    </source>
</evidence>
<dbReference type="Pfam" id="PF00814">
    <property type="entry name" value="TsaD"/>
    <property type="match status" value="1"/>
</dbReference>
<dbReference type="FunFam" id="3.30.420.40:FF:000040">
    <property type="entry name" value="tRNA N6-adenosine threonylcarbamoyltransferase"/>
    <property type="match status" value="1"/>
</dbReference>
<evidence type="ECO:0000256" key="8">
    <source>
        <dbReference type="HAMAP-Rule" id="MF_01445"/>
    </source>
</evidence>
<dbReference type="PANTHER" id="PTHR11735">
    <property type="entry name" value="TRNA N6-ADENOSINE THREONYLCARBAMOYLTRANSFERASE"/>
    <property type="match status" value="1"/>
</dbReference>
<keyword evidence="6 8" id="KW-0012">Acyltransferase</keyword>
<keyword evidence="5 8" id="KW-0408">Iron</keyword>
<accession>A6GDM3</accession>
<dbReference type="EC" id="2.3.1.234" evidence="8"/>
<keyword evidence="1 8" id="KW-0963">Cytoplasm</keyword>
<reference evidence="10 11" key="1">
    <citation type="submission" date="2007-06" db="EMBL/GenBank/DDBJ databases">
        <authorList>
            <person name="Shimkets L."/>
            <person name="Ferriera S."/>
            <person name="Johnson J."/>
            <person name="Kravitz S."/>
            <person name="Beeson K."/>
            <person name="Sutton G."/>
            <person name="Rogers Y.-H."/>
            <person name="Friedman R."/>
            <person name="Frazier M."/>
            <person name="Venter J.C."/>
        </authorList>
    </citation>
    <scope>NUCLEOTIDE SEQUENCE [LARGE SCALE GENOMIC DNA]</scope>
    <source>
        <strain evidence="10 11">SIR-1</strain>
    </source>
</reference>
<comment type="similarity">
    <text evidence="8">Belongs to the KAE1 / TsaD family.</text>
</comment>